<organism evidence="2 3">
    <name type="scientific">Roseibium album</name>
    <dbReference type="NCBI Taxonomy" id="311410"/>
    <lineage>
        <taxon>Bacteria</taxon>
        <taxon>Pseudomonadati</taxon>
        <taxon>Pseudomonadota</taxon>
        <taxon>Alphaproteobacteria</taxon>
        <taxon>Hyphomicrobiales</taxon>
        <taxon>Stappiaceae</taxon>
        <taxon>Roseibium</taxon>
    </lineage>
</organism>
<protein>
    <recommendedName>
        <fullName evidence="4">DUF423 domain-containing protein</fullName>
    </recommendedName>
</protein>
<accession>A0A0M6ZV66</accession>
<reference evidence="3" key="1">
    <citation type="submission" date="2015-07" db="EMBL/GenBank/DDBJ databases">
        <authorList>
            <person name="Rodrigo-Torres Lidia"/>
            <person name="Arahal R.David."/>
        </authorList>
    </citation>
    <scope>NUCLEOTIDE SEQUENCE [LARGE SCALE GENOMIC DNA]</scope>
    <source>
        <strain evidence="3">CECT 5096</strain>
    </source>
</reference>
<keyword evidence="1" id="KW-0472">Membrane</keyword>
<evidence type="ECO:0008006" key="4">
    <source>
        <dbReference type="Google" id="ProtNLM"/>
    </source>
</evidence>
<evidence type="ECO:0000313" key="3">
    <source>
        <dbReference type="Proteomes" id="UP000049983"/>
    </source>
</evidence>
<dbReference type="AlphaFoldDB" id="A0A0M6ZV66"/>
<evidence type="ECO:0000313" key="2">
    <source>
        <dbReference type="EMBL" id="CTQ66112.1"/>
    </source>
</evidence>
<keyword evidence="1" id="KW-0812">Transmembrane</keyword>
<name>A0A0M6ZV66_9HYPH</name>
<keyword evidence="3" id="KW-1185">Reference proteome</keyword>
<feature type="transmembrane region" description="Helical" evidence="1">
    <location>
        <begin position="44"/>
        <end position="68"/>
    </location>
</feature>
<dbReference type="RefSeq" id="WP_055114727.1">
    <property type="nucleotide sequence ID" value="NZ_CANKXR010000002.1"/>
</dbReference>
<evidence type="ECO:0000256" key="1">
    <source>
        <dbReference type="SAM" id="Phobius"/>
    </source>
</evidence>
<proteinExistence type="predicted"/>
<gene>
    <name evidence="2" type="ORF">LA5096_00971</name>
</gene>
<feature type="transmembrane region" description="Helical" evidence="1">
    <location>
        <begin position="75"/>
        <end position="93"/>
    </location>
</feature>
<dbReference type="STRING" id="311410.LA5095_02115"/>
<sequence>MNTFLALAAGLSALTCLIHTFLGGREIAVPLLNAVDLAPVPKYVSYYCWHLVTIALAAISLMFAIAAIYPESWELGWMATFLAASFCILGLVLPPMKKQSYKAMPQGWLFLPIAVFGAAGGA</sequence>
<dbReference type="GeneID" id="97668407"/>
<dbReference type="EMBL" id="CXWC01000002">
    <property type="protein sequence ID" value="CTQ66112.1"/>
    <property type="molecule type" value="Genomic_DNA"/>
</dbReference>
<keyword evidence="1" id="KW-1133">Transmembrane helix</keyword>
<dbReference type="Proteomes" id="UP000049983">
    <property type="component" value="Unassembled WGS sequence"/>
</dbReference>
<dbReference type="OrthoDB" id="7667463at2"/>